<proteinExistence type="predicted"/>
<evidence type="ECO:0000313" key="5">
    <source>
        <dbReference type="Proteomes" id="UP000565724"/>
    </source>
</evidence>
<reference evidence="4 5" key="1">
    <citation type="submission" date="2020-05" db="EMBL/GenBank/DDBJ databases">
        <title>Genome Sequencing of Type Strains.</title>
        <authorList>
            <person name="Lemaire J.F."/>
            <person name="Inderbitzin P."/>
            <person name="Gregorio O.A."/>
            <person name="Collins S.B."/>
            <person name="Wespe N."/>
            <person name="Knight-Connoni V."/>
        </authorList>
    </citation>
    <scope>NUCLEOTIDE SEQUENCE [LARGE SCALE GENOMIC DNA]</scope>
    <source>
        <strain evidence="4 5">ATCC 25174</strain>
    </source>
</reference>
<dbReference type="Gene3D" id="1.10.10.1320">
    <property type="entry name" value="Anti-sigma factor, zinc-finger domain"/>
    <property type="match status" value="1"/>
</dbReference>
<comment type="caution">
    <text evidence="4">The sequence shown here is derived from an EMBL/GenBank/DDBJ whole genome shotgun (WGS) entry which is preliminary data.</text>
</comment>
<keyword evidence="2" id="KW-0804">Transcription</keyword>
<dbReference type="AlphaFoldDB" id="A0A7Y6A011"/>
<dbReference type="RefSeq" id="WP_175345841.1">
    <property type="nucleotide sequence ID" value="NZ_JABMCI010000037.1"/>
</dbReference>
<keyword evidence="1" id="KW-0805">Transcription regulation</keyword>
<keyword evidence="5" id="KW-1185">Reference proteome</keyword>
<evidence type="ECO:0000256" key="2">
    <source>
        <dbReference type="ARBA" id="ARBA00023163"/>
    </source>
</evidence>
<organism evidence="4 5">
    <name type="scientific">Cellulomonas humilata</name>
    <dbReference type="NCBI Taxonomy" id="144055"/>
    <lineage>
        <taxon>Bacteria</taxon>
        <taxon>Bacillati</taxon>
        <taxon>Actinomycetota</taxon>
        <taxon>Actinomycetes</taxon>
        <taxon>Micrococcales</taxon>
        <taxon>Cellulomonadaceae</taxon>
        <taxon>Cellulomonas</taxon>
    </lineage>
</organism>
<gene>
    <name evidence="4" type="ORF">HP550_01540</name>
</gene>
<dbReference type="Proteomes" id="UP000565724">
    <property type="component" value="Unassembled WGS sequence"/>
</dbReference>
<evidence type="ECO:0000259" key="3">
    <source>
        <dbReference type="Pfam" id="PF13490"/>
    </source>
</evidence>
<evidence type="ECO:0000313" key="4">
    <source>
        <dbReference type="EMBL" id="NUU15934.1"/>
    </source>
</evidence>
<name>A0A7Y6A011_9CELL</name>
<dbReference type="InterPro" id="IPR027383">
    <property type="entry name" value="Znf_put"/>
</dbReference>
<dbReference type="InterPro" id="IPR041916">
    <property type="entry name" value="Anti_sigma_zinc_sf"/>
</dbReference>
<accession>A0A7Y6A011</accession>
<protein>
    <submittedName>
        <fullName evidence="4">Zf-HC2 domain-containing protein</fullName>
    </submittedName>
</protein>
<evidence type="ECO:0000256" key="1">
    <source>
        <dbReference type="ARBA" id="ARBA00023015"/>
    </source>
</evidence>
<dbReference type="EMBL" id="JABMCI010000037">
    <property type="protein sequence ID" value="NUU15934.1"/>
    <property type="molecule type" value="Genomic_DNA"/>
</dbReference>
<sequence length="327" mass="33559">MSHLGSRISALVDGQLSVADTEKALAHVAVCPECSAELTASRAARRALASADEVAPAPDLTARLLSLGCGAEPLTSDLFAPPVRQSRDELASYGVASGGLGARGWRAGSSLRGDVGHRRSSVRIAAGSMAGLGAVAAMLFVLGERPDVVPTVHPGVDLGLLGQAITADPSASADEISSSTVPVAGSTRETVAWLRQHAWSFPAELPTGWSVTTVRWSGDDSRVLEVDVLGPDGASLVVTEQQGRLDATALAGAPTAEVGGREVYVLSFEPWHVVWQADGTVVQVVGSQQTDSAATLVGAFPGGAFDDGVPARITRGWATVTGALERP</sequence>
<dbReference type="Pfam" id="PF13490">
    <property type="entry name" value="zf-HC2"/>
    <property type="match status" value="1"/>
</dbReference>
<feature type="domain" description="Putative zinc-finger" evidence="3">
    <location>
        <begin position="7"/>
        <end position="34"/>
    </location>
</feature>